<feature type="region of interest" description="Disordered" evidence="1">
    <location>
        <begin position="285"/>
        <end position="317"/>
    </location>
</feature>
<accession>A0ABS7S3T5</accession>
<dbReference type="PANTHER" id="PTHR36151">
    <property type="entry name" value="BLR2777 PROTEIN"/>
    <property type="match status" value="1"/>
</dbReference>
<protein>
    <submittedName>
        <fullName evidence="3">DUF2236 domain-containing protein</fullName>
    </submittedName>
</protein>
<organism evidence="3 4">
    <name type="scientific">Occultella gossypii</name>
    <dbReference type="NCBI Taxonomy" id="2800820"/>
    <lineage>
        <taxon>Bacteria</taxon>
        <taxon>Bacillati</taxon>
        <taxon>Actinomycetota</taxon>
        <taxon>Actinomycetes</taxon>
        <taxon>Micrococcales</taxon>
        <taxon>Ruaniaceae</taxon>
        <taxon>Occultella</taxon>
    </lineage>
</organism>
<evidence type="ECO:0000259" key="2">
    <source>
        <dbReference type="Pfam" id="PF09995"/>
    </source>
</evidence>
<proteinExistence type="predicted"/>
<evidence type="ECO:0000313" key="4">
    <source>
        <dbReference type="Proteomes" id="UP000826651"/>
    </source>
</evidence>
<dbReference type="InterPro" id="IPR018713">
    <property type="entry name" value="MPAB/Lcp_cat_dom"/>
</dbReference>
<sequence length="317" mass="34803">MMQTGSVGQITGLRNRLSHSLLEKVAGPDGTEQTRRIHATPGPRWFAKGAPIRVVHGDASMYIGGMRALLLQALHPLAMAAVDDHSDYRANTWGRLARTATYIAETTYGTIEHAERAIRIVQAVHKRVHGTTVDGRPYRADDPHLLTWVHVAEIDSFLVAHERFGSQSLTPRQYDEYVAQAGEVATRLGAVDVPTTRAELTAAIEAFRPELEGTPGAADVAQFLLRHAPLPRPIKPAYWLLGRAAVATLPRWTREPLRVPDHPRRDRTTALLGGRVGTAGIRWLTTAEPMQHPVPPPDPESAPPAADQPDPQPQESR</sequence>
<feature type="domain" description="ER-bound oxygenase mpaB/mpaB'/Rubber oxygenase catalytic" evidence="2">
    <location>
        <begin position="55"/>
        <end position="273"/>
    </location>
</feature>
<name>A0ABS7S3T5_9MICO</name>
<keyword evidence="4" id="KW-1185">Reference proteome</keyword>
<comment type="caution">
    <text evidence="3">The sequence shown here is derived from an EMBL/GenBank/DDBJ whole genome shotgun (WGS) entry which is preliminary data.</text>
</comment>
<dbReference type="Proteomes" id="UP000826651">
    <property type="component" value="Unassembled WGS sequence"/>
</dbReference>
<evidence type="ECO:0000313" key="3">
    <source>
        <dbReference type="EMBL" id="MBZ2194772.1"/>
    </source>
</evidence>
<gene>
    <name evidence="3" type="ORF">KCQ71_01300</name>
</gene>
<dbReference type="EMBL" id="JAGSHT010000002">
    <property type="protein sequence ID" value="MBZ2194772.1"/>
    <property type="molecule type" value="Genomic_DNA"/>
</dbReference>
<feature type="compositionally biased region" description="Pro residues" evidence="1">
    <location>
        <begin position="292"/>
        <end position="302"/>
    </location>
</feature>
<dbReference type="Pfam" id="PF09995">
    <property type="entry name" value="MPAB_Lcp_cat"/>
    <property type="match status" value="1"/>
</dbReference>
<evidence type="ECO:0000256" key="1">
    <source>
        <dbReference type="SAM" id="MobiDB-lite"/>
    </source>
</evidence>
<reference evidence="3 4" key="1">
    <citation type="submission" date="2021-04" db="EMBL/GenBank/DDBJ databases">
        <title>Ruania sp. nov., isolated from sandy soil of mangrove forest.</title>
        <authorList>
            <person name="Ge X."/>
            <person name="Huang R."/>
            <person name="Liu W."/>
        </authorList>
    </citation>
    <scope>NUCLEOTIDE SEQUENCE [LARGE SCALE GENOMIC DNA]</scope>
    <source>
        <strain evidence="3 4">N2-46</strain>
    </source>
</reference>
<feature type="compositionally biased region" description="Low complexity" evidence="1">
    <location>
        <begin position="303"/>
        <end position="317"/>
    </location>
</feature>
<dbReference type="PANTHER" id="PTHR36151:SF3">
    <property type="entry name" value="ER-BOUND OXYGENASE MPAB_MPAB'_RUBBER OXYGENASE CATALYTIC DOMAIN-CONTAINING PROTEIN"/>
    <property type="match status" value="1"/>
</dbReference>